<evidence type="ECO:0000259" key="4">
    <source>
        <dbReference type="PROSITE" id="PS51910"/>
    </source>
</evidence>
<dbReference type="PROSITE" id="PS51910">
    <property type="entry name" value="GH18_2"/>
    <property type="match status" value="1"/>
</dbReference>
<dbReference type="OrthoDB" id="9769314at2"/>
<dbReference type="SUPFAM" id="SSF54106">
    <property type="entry name" value="LysM domain"/>
    <property type="match status" value="2"/>
</dbReference>
<dbReference type="Gene3D" id="3.20.20.80">
    <property type="entry name" value="Glycosidases"/>
    <property type="match status" value="1"/>
</dbReference>
<dbReference type="SMART" id="SM00636">
    <property type="entry name" value="Glyco_18"/>
    <property type="match status" value="1"/>
</dbReference>
<evidence type="ECO:0000256" key="1">
    <source>
        <dbReference type="ARBA" id="ARBA00022801"/>
    </source>
</evidence>
<accession>A0A4R3MMU8</accession>
<feature type="domain" description="GH18" evidence="4">
    <location>
        <begin position="103"/>
        <end position="427"/>
    </location>
</feature>
<reference evidence="5 6" key="1">
    <citation type="submission" date="2019-03" db="EMBL/GenBank/DDBJ databases">
        <title>Genomic Encyclopedia of Type Strains, Phase IV (KMG-IV): sequencing the most valuable type-strain genomes for metagenomic binning, comparative biology and taxonomic classification.</title>
        <authorList>
            <person name="Goeker M."/>
        </authorList>
    </citation>
    <scope>NUCLEOTIDE SEQUENCE [LARGE SCALE GENOMIC DNA]</scope>
    <source>
        <strain evidence="5 6">DSM 24629</strain>
    </source>
</reference>
<dbReference type="GO" id="GO:0016798">
    <property type="term" value="F:hydrolase activity, acting on glycosyl bonds"/>
    <property type="evidence" value="ECO:0007669"/>
    <property type="project" value="UniProtKB-KW"/>
</dbReference>
<dbReference type="PROSITE" id="PS51782">
    <property type="entry name" value="LYSM"/>
    <property type="match status" value="2"/>
</dbReference>
<evidence type="ECO:0000256" key="2">
    <source>
        <dbReference type="ARBA" id="ARBA00023295"/>
    </source>
</evidence>
<dbReference type="Pfam" id="PF01476">
    <property type="entry name" value="LysM"/>
    <property type="match status" value="2"/>
</dbReference>
<protein>
    <submittedName>
        <fullName evidence="5">Spore germination protein</fullName>
    </submittedName>
</protein>
<sequence>MQIYVIEPGDTVFEIARDFDVPEGLLIDSNEIEDPEHLVVGQTLVIPIWGSYYFVDVGDTLESISAETGVSVEQIIRLNALEDPGFLDVGTRLYLPQVPREVIDVAAYVDLNITGPRTVEEIDNVGEHLTYLNIFSYEMNPDGTLRQINDEEAIQAALANDVYPIMVITNLEDGQFSQDLATTVLQSDELQNVLLQETLAIMEARGYAGVDFDLEYLGEINREQYNEFLRRAVELFNPLGYSVSTALAPKYYPDQPGILYEGHDYEAQGQIVDYIYFMTYEWGWSGGPPRPVAPINEVRRVIEYAASVVPNDKIMMGIPLYGYDWTLPYEPGGPFARSLSPQRALEIAREYGVEIEYDEDAQAPFFTYIDEDGNSHIVWFEDARSIQAKFDLVKELGLRGFYYWVLGRDFPQNWLLIEDNFIVRKKV</sequence>
<dbReference type="PANTHER" id="PTHR46066">
    <property type="entry name" value="CHITINASE DOMAIN-CONTAINING PROTEIN 1 FAMILY MEMBER"/>
    <property type="match status" value="1"/>
</dbReference>
<evidence type="ECO:0000313" key="5">
    <source>
        <dbReference type="EMBL" id="TCT16309.1"/>
    </source>
</evidence>
<dbReference type="AlphaFoldDB" id="A0A4R3MMU8"/>
<dbReference type="Gene3D" id="3.10.350.10">
    <property type="entry name" value="LysM domain"/>
    <property type="match status" value="2"/>
</dbReference>
<dbReference type="InterPro" id="IPR041704">
    <property type="entry name" value="CFLE_GH18"/>
</dbReference>
<dbReference type="RefSeq" id="WP_132250610.1">
    <property type="nucleotide sequence ID" value="NZ_SMAL01000002.1"/>
</dbReference>
<dbReference type="CDD" id="cd02874">
    <property type="entry name" value="GH18_CFLE_spore_hydrolase"/>
    <property type="match status" value="1"/>
</dbReference>
<dbReference type="CDD" id="cd00118">
    <property type="entry name" value="LysM"/>
    <property type="match status" value="2"/>
</dbReference>
<evidence type="ECO:0000259" key="3">
    <source>
        <dbReference type="PROSITE" id="PS51782"/>
    </source>
</evidence>
<dbReference type="Gene3D" id="3.10.50.10">
    <property type="match status" value="1"/>
</dbReference>
<feature type="domain" description="LysM" evidence="3">
    <location>
        <begin position="2"/>
        <end position="46"/>
    </location>
</feature>
<dbReference type="InterPro" id="IPR029070">
    <property type="entry name" value="Chitinase_insertion_sf"/>
</dbReference>
<feature type="domain" description="LysM" evidence="3">
    <location>
        <begin position="51"/>
        <end position="95"/>
    </location>
</feature>
<keyword evidence="2" id="KW-0326">Glycosidase</keyword>
<proteinExistence type="predicted"/>
<dbReference type="SUPFAM" id="SSF51445">
    <property type="entry name" value="(Trans)glycosidases"/>
    <property type="match status" value="1"/>
</dbReference>
<gene>
    <name evidence="5" type="ORF">EDC18_102326</name>
</gene>
<keyword evidence="1" id="KW-0378">Hydrolase</keyword>
<dbReference type="EMBL" id="SMAL01000002">
    <property type="protein sequence ID" value="TCT16309.1"/>
    <property type="molecule type" value="Genomic_DNA"/>
</dbReference>
<dbReference type="InterPro" id="IPR011583">
    <property type="entry name" value="Chitinase_II/V-like_cat"/>
</dbReference>
<name>A0A4R3MMU8_9FIRM</name>
<dbReference type="PANTHER" id="PTHR46066:SF2">
    <property type="entry name" value="CHITINASE DOMAIN-CONTAINING PROTEIN 1"/>
    <property type="match status" value="1"/>
</dbReference>
<dbReference type="Pfam" id="PF00704">
    <property type="entry name" value="Glyco_hydro_18"/>
    <property type="match status" value="1"/>
</dbReference>
<dbReference type="InterPro" id="IPR036779">
    <property type="entry name" value="LysM_dom_sf"/>
</dbReference>
<comment type="caution">
    <text evidence="5">The sequence shown here is derived from an EMBL/GenBank/DDBJ whole genome shotgun (WGS) entry which is preliminary data.</text>
</comment>
<dbReference type="GO" id="GO:0070492">
    <property type="term" value="F:oligosaccharide binding"/>
    <property type="evidence" value="ECO:0007669"/>
    <property type="project" value="TreeGrafter"/>
</dbReference>
<dbReference type="Proteomes" id="UP000294902">
    <property type="component" value="Unassembled WGS sequence"/>
</dbReference>
<dbReference type="InterPro" id="IPR018392">
    <property type="entry name" value="LysM"/>
</dbReference>
<dbReference type="InterPro" id="IPR017853">
    <property type="entry name" value="GH"/>
</dbReference>
<dbReference type="SMART" id="SM00257">
    <property type="entry name" value="LysM"/>
    <property type="match status" value="2"/>
</dbReference>
<dbReference type="GO" id="GO:0012505">
    <property type="term" value="C:endomembrane system"/>
    <property type="evidence" value="ECO:0007669"/>
    <property type="project" value="TreeGrafter"/>
</dbReference>
<dbReference type="InterPro" id="IPR001223">
    <property type="entry name" value="Glyco_hydro18_cat"/>
</dbReference>
<evidence type="ECO:0000313" key="6">
    <source>
        <dbReference type="Proteomes" id="UP000294902"/>
    </source>
</evidence>
<organism evidence="5 6">
    <name type="scientific">Natranaerovirga pectinivora</name>
    <dbReference type="NCBI Taxonomy" id="682400"/>
    <lineage>
        <taxon>Bacteria</taxon>
        <taxon>Bacillati</taxon>
        <taxon>Bacillota</taxon>
        <taxon>Clostridia</taxon>
        <taxon>Lachnospirales</taxon>
        <taxon>Natranaerovirgaceae</taxon>
        <taxon>Natranaerovirga</taxon>
    </lineage>
</organism>
<keyword evidence="6" id="KW-1185">Reference proteome</keyword>
<dbReference type="GO" id="GO:0008061">
    <property type="term" value="F:chitin binding"/>
    <property type="evidence" value="ECO:0007669"/>
    <property type="project" value="InterPro"/>
</dbReference>
<dbReference type="GO" id="GO:0005975">
    <property type="term" value="P:carbohydrate metabolic process"/>
    <property type="evidence" value="ECO:0007669"/>
    <property type="project" value="InterPro"/>
</dbReference>